<accession>A0A5N6J8U2</accession>
<dbReference type="EMBL" id="ML732787">
    <property type="protein sequence ID" value="KAB8274567.1"/>
    <property type="molecule type" value="Genomic_DNA"/>
</dbReference>
<keyword evidence="1" id="KW-1133">Transmembrane helix</keyword>
<evidence type="ECO:0000256" key="1">
    <source>
        <dbReference type="SAM" id="Phobius"/>
    </source>
</evidence>
<evidence type="ECO:0000313" key="3">
    <source>
        <dbReference type="Proteomes" id="UP000326289"/>
    </source>
</evidence>
<feature type="transmembrane region" description="Helical" evidence="1">
    <location>
        <begin position="102"/>
        <end position="120"/>
    </location>
</feature>
<organism evidence="2 3">
    <name type="scientific">Aspergillus minisclerotigenes</name>
    <dbReference type="NCBI Taxonomy" id="656917"/>
    <lineage>
        <taxon>Eukaryota</taxon>
        <taxon>Fungi</taxon>
        <taxon>Dikarya</taxon>
        <taxon>Ascomycota</taxon>
        <taxon>Pezizomycotina</taxon>
        <taxon>Eurotiomycetes</taxon>
        <taxon>Eurotiomycetidae</taxon>
        <taxon>Eurotiales</taxon>
        <taxon>Aspergillaceae</taxon>
        <taxon>Aspergillus</taxon>
        <taxon>Aspergillus subgen. Circumdati</taxon>
    </lineage>
</organism>
<sequence>MATACHVDIESFCFARVLCPAPCLSWQVTPHCQSSTYGASMVAQHIVKRQRFLPTCPDRGLSSSRWPLISIRCVVPGSQSSRDYVAPAIFVQWRRRIYRCKIVVWLISSLSLAYTSQRYIGSFRYL</sequence>
<keyword evidence="1" id="KW-0472">Membrane</keyword>
<dbReference type="Proteomes" id="UP000326289">
    <property type="component" value="Unassembled WGS sequence"/>
</dbReference>
<gene>
    <name evidence="2" type="ORF">BDV30DRAFT_88351</name>
</gene>
<protein>
    <submittedName>
        <fullName evidence="2">Uncharacterized protein</fullName>
    </submittedName>
</protein>
<keyword evidence="1" id="KW-0812">Transmembrane</keyword>
<evidence type="ECO:0000313" key="2">
    <source>
        <dbReference type="EMBL" id="KAB8274567.1"/>
    </source>
</evidence>
<name>A0A5N6J8U2_9EURO</name>
<dbReference type="AlphaFoldDB" id="A0A5N6J8U2"/>
<reference evidence="2 3" key="1">
    <citation type="submission" date="2019-04" db="EMBL/GenBank/DDBJ databases">
        <title>Fungal friends and foes A comparative genomics study of 23 Aspergillus species from section Flavi.</title>
        <authorList>
            <consortium name="DOE Joint Genome Institute"/>
            <person name="Kjaerbolling I."/>
            <person name="Vesth T.C."/>
            <person name="Frisvad J.C."/>
            <person name="Nybo J.L."/>
            <person name="Theobald S."/>
            <person name="Kildgaard S."/>
            <person name="Petersen T.I."/>
            <person name="Kuo A."/>
            <person name="Sato A."/>
            <person name="Lyhne E.K."/>
            <person name="Kogle M.E."/>
            <person name="Wiebenga A."/>
            <person name="Kun R.S."/>
            <person name="Lubbers R.J."/>
            <person name="Makela M.R."/>
            <person name="Barry K."/>
            <person name="Chovatia M."/>
            <person name="Clum A."/>
            <person name="Daum C."/>
            <person name="Haridas S."/>
            <person name="He G."/>
            <person name="LaButti K."/>
            <person name="Lipzen A."/>
            <person name="Mondo S."/>
            <person name="Pangilinan J."/>
            <person name="Riley R."/>
            <person name="Salamov A."/>
            <person name="Simmons B.A."/>
            <person name="Magnuson J.K."/>
            <person name="Henrissat B."/>
            <person name="Mortensen U.H."/>
            <person name="Larsen T.O."/>
            <person name="De vries R.P."/>
            <person name="Grigoriev I.V."/>
            <person name="Machida M."/>
            <person name="Baker S.E."/>
            <person name="Andersen M.R."/>
        </authorList>
    </citation>
    <scope>NUCLEOTIDE SEQUENCE [LARGE SCALE GENOMIC DNA]</scope>
    <source>
        <strain evidence="2 3">CBS 117635</strain>
    </source>
</reference>
<keyword evidence="3" id="KW-1185">Reference proteome</keyword>
<proteinExistence type="predicted"/>